<keyword evidence="3" id="KW-1185">Reference proteome</keyword>
<gene>
    <name evidence="2" type="ORF">QYE76_053767</name>
</gene>
<evidence type="ECO:0000256" key="1">
    <source>
        <dbReference type="SAM" id="MobiDB-lite"/>
    </source>
</evidence>
<dbReference type="Proteomes" id="UP001231189">
    <property type="component" value="Unassembled WGS sequence"/>
</dbReference>
<evidence type="ECO:0000313" key="3">
    <source>
        <dbReference type="Proteomes" id="UP001231189"/>
    </source>
</evidence>
<evidence type="ECO:0000313" key="2">
    <source>
        <dbReference type="EMBL" id="KAK1665608.1"/>
    </source>
</evidence>
<reference evidence="2" key="1">
    <citation type="submission" date="2023-07" db="EMBL/GenBank/DDBJ databases">
        <title>A chromosome-level genome assembly of Lolium multiflorum.</title>
        <authorList>
            <person name="Chen Y."/>
            <person name="Copetti D."/>
            <person name="Kolliker R."/>
            <person name="Studer B."/>
        </authorList>
    </citation>
    <scope>NUCLEOTIDE SEQUENCE</scope>
    <source>
        <strain evidence="2">02402/16</strain>
        <tissue evidence="2">Leaf</tissue>
    </source>
</reference>
<protein>
    <submittedName>
        <fullName evidence="2">Uncharacterized protein</fullName>
    </submittedName>
</protein>
<comment type="caution">
    <text evidence="2">The sequence shown here is derived from an EMBL/GenBank/DDBJ whole genome shotgun (WGS) entry which is preliminary data.</text>
</comment>
<organism evidence="2 3">
    <name type="scientific">Lolium multiflorum</name>
    <name type="common">Italian ryegrass</name>
    <name type="synonym">Lolium perenne subsp. multiflorum</name>
    <dbReference type="NCBI Taxonomy" id="4521"/>
    <lineage>
        <taxon>Eukaryota</taxon>
        <taxon>Viridiplantae</taxon>
        <taxon>Streptophyta</taxon>
        <taxon>Embryophyta</taxon>
        <taxon>Tracheophyta</taxon>
        <taxon>Spermatophyta</taxon>
        <taxon>Magnoliopsida</taxon>
        <taxon>Liliopsida</taxon>
        <taxon>Poales</taxon>
        <taxon>Poaceae</taxon>
        <taxon>BOP clade</taxon>
        <taxon>Pooideae</taxon>
        <taxon>Poodae</taxon>
        <taxon>Poeae</taxon>
        <taxon>Poeae Chloroplast Group 2 (Poeae type)</taxon>
        <taxon>Loliodinae</taxon>
        <taxon>Loliinae</taxon>
        <taxon>Lolium</taxon>
    </lineage>
</organism>
<name>A0AAD8SWF3_LOLMU</name>
<proteinExistence type="predicted"/>
<sequence>MLRRRPLQRKGARSAARPPASRTRGRAAAAPRERSAHFCTSDTRWLAHFVLQIVEALINAYFVHDYSELIINTELSSTVFPLMIWLAKHLNLVLSSSFCLSFMRRRSSPSLMRGDGAVNAER</sequence>
<accession>A0AAD8SWF3</accession>
<dbReference type="AlphaFoldDB" id="A0AAD8SWF3"/>
<feature type="region of interest" description="Disordered" evidence="1">
    <location>
        <begin position="1"/>
        <end position="34"/>
    </location>
</feature>
<feature type="compositionally biased region" description="Basic residues" evidence="1">
    <location>
        <begin position="1"/>
        <end position="12"/>
    </location>
</feature>
<dbReference type="EMBL" id="JAUUTY010000003">
    <property type="protein sequence ID" value="KAK1665608.1"/>
    <property type="molecule type" value="Genomic_DNA"/>
</dbReference>
<feature type="compositionally biased region" description="Low complexity" evidence="1">
    <location>
        <begin position="13"/>
        <end position="30"/>
    </location>
</feature>